<protein>
    <recommendedName>
        <fullName evidence="7">Amino acid transporter transmembrane domain-containing protein</fullName>
    </recommendedName>
</protein>
<dbReference type="PANTHER" id="PTHR22950">
    <property type="entry name" value="AMINO ACID TRANSPORTER"/>
    <property type="match status" value="1"/>
</dbReference>
<feature type="transmembrane region" description="Helical" evidence="6">
    <location>
        <begin position="416"/>
        <end position="435"/>
    </location>
</feature>
<dbReference type="AlphaFoldDB" id="A0A167K320"/>
<dbReference type="GO" id="GO:0005774">
    <property type="term" value="C:vacuolar membrane"/>
    <property type="evidence" value="ECO:0007669"/>
    <property type="project" value="TreeGrafter"/>
</dbReference>
<feature type="domain" description="Amino acid transporter transmembrane" evidence="7">
    <location>
        <begin position="52"/>
        <end position="433"/>
    </location>
</feature>
<evidence type="ECO:0000256" key="3">
    <source>
        <dbReference type="ARBA" id="ARBA00022692"/>
    </source>
</evidence>
<dbReference type="InterPro" id="IPR013057">
    <property type="entry name" value="AA_transpt_TM"/>
</dbReference>
<evidence type="ECO:0000259" key="7">
    <source>
        <dbReference type="Pfam" id="PF01490"/>
    </source>
</evidence>
<dbReference type="Pfam" id="PF01490">
    <property type="entry name" value="Aa_trans"/>
    <property type="match status" value="1"/>
</dbReference>
<feature type="transmembrane region" description="Helical" evidence="6">
    <location>
        <begin position="357"/>
        <end position="376"/>
    </location>
</feature>
<keyword evidence="9" id="KW-1185">Reference proteome</keyword>
<evidence type="ECO:0000313" key="9">
    <source>
        <dbReference type="Proteomes" id="UP000077315"/>
    </source>
</evidence>
<dbReference type="GO" id="GO:0015179">
    <property type="term" value="F:L-amino acid transmembrane transporter activity"/>
    <property type="evidence" value="ECO:0007669"/>
    <property type="project" value="TreeGrafter"/>
</dbReference>
<evidence type="ECO:0000256" key="6">
    <source>
        <dbReference type="SAM" id="Phobius"/>
    </source>
</evidence>
<gene>
    <name evidence="8" type="ORF">PHYBLDRAFT_22486</name>
</gene>
<dbReference type="EMBL" id="KV441025">
    <property type="protein sequence ID" value="OAD67170.1"/>
    <property type="molecule type" value="Genomic_DNA"/>
</dbReference>
<comment type="subcellular location">
    <subcellularLocation>
        <location evidence="1">Membrane</location>
        <topology evidence="1">Multi-pass membrane protein</topology>
    </subcellularLocation>
</comment>
<feature type="transmembrane region" description="Helical" evidence="6">
    <location>
        <begin position="382"/>
        <end position="404"/>
    </location>
</feature>
<feature type="transmembrane region" description="Helical" evidence="6">
    <location>
        <begin position="84"/>
        <end position="105"/>
    </location>
</feature>
<dbReference type="InParanoid" id="A0A167K320"/>
<feature type="transmembrane region" description="Helical" evidence="6">
    <location>
        <begin position="59"/>
        <end position="78"/>
    </location>
</feature>
<evidence type="ECO:0000256" key="1">
    <source>
        <dbReference type="ARBA" id="ARBA00004141"/>
    </source>
</evidence>
<dbReference type="VEuPathDB" id="FungiDB:PHYBLDRAFT_22486"/>
<evidence type="ECO:0000313" key="8">
    <source>
        <dbReference type="EMBL" id="OAD67170.1"/>
    </source>
</evidence>
<reference evidence="9" key="1">
    <citation type="submission" date="2015-06" db="EMBL/GenBank/DDBJ databases">
        <title>Expansion of signal transduction pathways in fungi by whole-genome duplication.</title>
        <authorList>
            <consortium name="DOE Joint Genome Institute"/>
            <person name="Corrochano L.M."/>
            <person name="Kuo A."/>
            <person name="Marcet-Houben M."/>
            <person name="Polaino S."/>
            <person name="Salamov A."/>
            <person name="Villalobos J.M."/>
            <person name="Alvarez M.I."/>
            <person name="Avalos J."/>
            <person name="Benito E.P."/>
            <person name="Benoit I."/>
            <person name="Burger G."/>
            <person name="Camino L.P."/>
            <person name="Canovas D."/>
            <person name="Cerda-Olmedo E."/>
            <person name="Cheng J.-F."/>
            <person name="Dominguez A."/>
            <person name="Elias M."/>
            <person name="Eslava A.P."/>
            <person name="Glaser F."/>
            <person name="Grimwood J."/>
            <person name="Gutierrez G."/>
            <person name="Heitman J."/>
            <person name="Henrissat B."/>
            <person name="Iturriaga E.A."/>
            <person name="Lang B.F."/>
            <person name="Lavin J.L."/>
            <person name="Lee S."/>
            <person name="Li W."/>
            <person name="Lindquist E."/>
            <person name="Lopez-Garcia S."/>
            <person name="Luque E.M."/>
            <person name="Marcos A.T."/>
            <person name="Martin J."/>
            <person name="McCluskey K."/>
            <person name="Medina H.R."/>
            <person name="Miralles-Duran A."/>
            <person name="Miyazaki A."/>
            <person name="Munoz-Torres E."/>
            <person name="Oguiza J.A."/>
            <person name="Ohm R."/>
            <person name="Olmedo M."/>
            <person name="Orejas M."/>
            <person name="Ortiz-Castellanos L."/>
            <person name="Pisabarro A.G."/>
            <person name="Rodriguez-Romero J."/>
            <person name="Ruiz-Herrera J."/>
            <person name="Ruiz-Vazquez R."/>
            <person name="Sanz C."/>
            <person name="Schackwitz W."/>
            <person name="Schmutz J."/>
            <person name="Shahriari M."/>
            <person name="Shelest E."/>
            <person name="Silva-Franco F."/>
            <person name="Soanes D."/>
            <person name="Syed K."/>
            <person name="Tagua V.G."/>
            <person name="Talbot N.J."/>
            <person name="Thon M."/>
            <person name="De vries R.P."/>
            <person name="Wiebenga A."/>
            <person name="Yadav J.S."/>
            <person name="Braun E.L."/>
            <person name="Baker S."/>
            <person name="Garre V."/>
            <person name="Horwitz B."/>
            <person name="Torres-Martinez S."/>
            <person name="Idnurm A."/>
            <person name="Herrera-Estrella A."/>
            <person name="Gabaldon T."/>
            <person name="Grigoriev I.V."/>
        </authorList>
    </citation>
    <scope>NUCLEOTIDE SEQUENCE [LARGE SCALE GENOMIC DNA]</scope>
    <source>
        <strain evidence="9">NRRL 1555(-)</strain>
    </source>
</reference>
<feature type="transmembrane region" description="Helical" evidence="6">
    <location>
        <begin position="315"/>
        <end position="336"/>
    </location>
</feature>
<dbReference type="STRING" id="763407.A0A167K320"/>
<name>A0A167K320_PHYB8</name>
<proteinExistence type="inferred from homology"/>
<sequence>MALDSKQKSSSSISSETVPYKFGATIEHHEDYSPSDCEKNDPGQLEHAPEGTASLGKTIFMVLKAFVGTGVVFLPGSFVSGGLIFSICLLIFISIVCTISIHLLVTTRSKIGGTYGGIGESLYGRWMRYAIAFFVALTQMGFVASYMIFISTNIGIAIDTLTECHAAFDSKYIIWMAILVIIPMTWIRKIGRLSWIVIIADTCILFCLIVVLYYCSDKIAREGAGPNIIMMNSNDFALMIGTAVFAFEGIAMVVPIVEGMKKPEKFPLAVNIGMGIITVVFIIIGTIGYVAFGDQTKASVIFNLPQTALSSTTQIVYSCGMLFSSPFMLYPVIVSLEKSLFRDRSGKLHFKWKWLKNLTRSMVALVCAAVSFGVGADSLDKFVSLVGSVACMPLCFIFPAMFHYKVTNGTWKKGGDILLGVFGAAVMVYTMYVNINSWVHPSPKAPAAVCGA</sequence>
<accession>A0A167K320</accession>
<dbReference type="GeneID" id="29000690"/>
<keyword evidence="3 6" id="KW-0812">Transmembrane</keyword>
<evidence type="ECO:0000256" key="5">
    <source>
        <dbReference type="ARBA" id="ARBA00023136"/>
    </source>
</evidence>
<comment type="similarity">
    <text evidence="2">Belongs to the amino acid/polyamine transporter 2 family.</text>
</comment>
<keyword evidence="4 6" id="KW-1133">Transmembrane helix</keyword>
<feature type="transmembrane region" description="Helical" evidence="6">
    <location>
        <begin position="126"/>
        <end position="150"/>
    </location>
</feature>
<dbReference type="Proteomes" id="UP000077315">
    <property type="component" value="Unassembled WGS sequence"/>
</dbReference>
<dbReference type="RefSeq" id="XP_018285210.1">
    <property type="nucleotide sequence ID" value="XM_018439784.1"/>
</dbReference>
<dbReference type="PANTHER" id="PTHR22950:SF666">
    <property type="entry name" value="VACUOLAR AMINO ACID TRANSPORTER 4"/>
    <property type="match status" value="1"/>
</dbReference>
<feature type="transmembrane region" description="Helical" evidence="6">
    <location>
        <begin position="170"/>
        <end position="187"/>
    </location>
</feature>
<dbReference type="Gene3D" id="1.20.1740.10">
    <property type="entry name" value="Amino acid/polyamine transporter I"/>
    <property type="match status" value="1"/>
</dbReference>
<organism evidence="8 9">
    <name type="scientific">Phycomyces blakesleeanus (strain ATCC 8743b / DSM 1359 / FGSC 10004 / NBRC 33097 / NRRL 1555)</name>
    <dbReference type="NCBI Taxonomy" id="763407"/>
    <lineage>
        <taxon>Eukaryota</taxon>
        <taxon>Fungi</taxon>
        <taxon>Fungi incertae sedis</taxon>
        <taxon>Mucoromycota</taxon>
        <taxon>Mucoromycotina</taxon>
        <taxon>Mucoromycetes</taxon>
        <taxon>Mucorales</taxon>
        <taxon>Phycomycetaceae</taxon>
        <taxon>Phycomyces</taxon>
    </lineage>
</organism>
<dbReference type="OrthoDB" id="1684102at2759"/>
<feature type="transmembrane region" description="Helical" evidence="6">
    <location>
        <begin position="194"/>
        <end position="216"/>
    </location>
</feature>
<keyword evidence="5 6" id="KW-0472">Membrane</keyword>
<feature type="transmembrane region" description="Helical" evidence="6">
    <location>
        <begin position="269"/>
        <end position="292"/>
    </location>
</feature>
<evidence type="ECO:0000256" key="4">
    <source>
        <dbReference type="ARBA" id="ARBA00022989"/>
    </source>
</evidence>
<evidence type="ECO:0000256" key="2">
    <source>
        <dbReference type="ARBA" id="ARBA00008066"/>
    </source>
</evidence>
<feature type="transmembrane region" description="Helical" evidence="6">
    <location>
        <begin position="236"/>
        <end position="257"/>
    </location>
</feature>